<proteinExistence type="predicted"/>
<accession>A0A8H5B8Q6</accession>
<dbReference type="Proteomes" id="UP000567179">
    <property type="component" value="Unassembled WGS sequence"/>
</dbReference>
<evidence type="ECO:0000313" key="2">
    <source>
        <dbReference type="EMBL" id="KAF5318705.1"/>
    </source>
</evidence>
<feature type="transmembrane region" description="Helical" evidence="1">
    <location>
        <begin position="63"/>
        <end position="81"/>
    </location>
</feature>
<evidence type="ECO:0000256" key="1">
    <source>
        <dbReference type="SAM" id="Phobius"/>
    </source>
</evidence>
<keyword evidence="1" id="KW-0812">Transmembrane</keyword>
<keyword evidence="1" id="KW-1133">Transmembrane helix</keyword>
<dbReference type="OrthoDB" id="1077582at2759"/>
<keyword evidence="1" id="KW-0472">Membrane</keyword>
<gene>
    <name evidence="2" type="ORF">D9619_011003</name>
</gene>
<protein>
    <submittedName>
        <fullName evidence="2">Uncharacterized protein</fullName>
    </submittedName>
</protein>
<dbReference type="AlphaFoldDB" id="A0A8H5B8Q6"/>
<name>A0A8H5B8Q6_9AGAR</name>
<keyword evidence="3" id="KW-1185">Reference proteome</keyword>
<organism evidence="2 3">
    <name type="scientific">Psilocybe cf. subviscida</name>
    <dbReference type="NCBI Taxonomy" id="2480587"/>
    <lineage>
        <taxon>Eukaryota</taxon>
        <taxon>Fungi</taxon>
        <taxon>Dikarya</taxon>
        <taxon>Basidiomycota</taxon>
        <taxon>Agaricomycotina</taxon>
        <taxon>Agaricomycetes</taxon>
        <taxon>Agaricomycetidae</taxon>
        <taxon>Agaricales</taxon>
        <taxon>Agaricineae</taxon>
        <taxon>Strophariaceae</taxon>
        <taxon>Psilocybe</taxon>
    </lineage>
</organism>
<feature type="transmembrane region" description="Helical" evidence="1">
    <location>
        <begin position="31"/>
        <end position="51"/>
    </location>
</feature>
<sequence length="180" mass="19952">MRGKADFNPTVIPALYLILIAALARGGRKKAHYNWLFFVLVACISAYTVLFTASDDAGADRPLATVVTTILFSASDAILLCNRQRELRKIGQNKHTSKMSLLEGLKWSTNLVSTPRGIGWTHEPTDHSAPKFDCSRASFIASQLMWLVFYILLQDVSSILIRTNPCFSKGGPLFSESGWK</sequence>
<feature type="transmembrane region" description="Helical" evidence="1">
    <location>
        <begin position="6"/>
        <end position="24"/>
    </location>
</feature>
<comment type="caution">
    <text evidence="2">The sequence shown here is derived from an EMBL/GenBank/DDBJ whole genome shotgun (WGS) entry which is preliminary data.</text>
</comment>
<reference evidence="2 3" key="1">
    <citation type="journal article" date="2020" name="ISME J.">
        <title>Uncovering the hidden diversity of litter-decomposition mechanisms in mushroom-forming fungi.</title>
        <authorList>
            <person name="Floudas D."/>
            <person name="Bentzer J."/>
            <person name="Ahren D."/>
            <person name="Johansson T."/>
            <person name="Persson P."/>
            <person name="Tunlid A."/>
        </authorList>
    </citation>
    <scope>NUCLEOTIDE SEQUENCE [LARGE SCALE GENOMIC DNA]</scope>
    <source>
        <strain evidence="2 3">CBS 101986</strain>
    </source>
</reference>
<dbReference type="EMBL" id="JAACJJ010000030">
    <property type="protein sequence ID" value="KAF5318705.1"/>
    <property type="molecule type" value="Genomic_DNA"/>
</dbReference>
<evidence type="ECO:0000313" key="3">
    <source>
        <dbReference type="Proteomes" id="UP000567179"/>
    </source>
</evidence>